<evidence type="ECO:0000259" key="1">
    <source>
        <dbReference type="Pfam" id="PF13708"/>
    </source>
</evidence>
<dbReference type="SUPFAM" id="SSF53335">
    <property type="entry name" value="S-adenosyl-L-methionine-dependent methyltransferases"/>
    <property type="match status" value="1"/>
</dbReference>
<dbReference type="CDD" id="cd02440">
    <property type="entry name" value="AdoMet_MTases"/>
    <property type="match status" value="1"/>
</dbReference>
<evidence type="ECO:0000313" key="3">
    <source>
        <dbReference type="Proteomes" id="UP001596457"/>
    </source>
</evidence>
<dbReference type="Proteomes" id="UP001596457">
    <property type="component" value="Unassembled WGS sequence"/>
</dbReference>
<proteinExistence type="predicted"/>
<dbReference type="RefSeq" id="WP_382200375.1">
    <property type="nucleotide sequence ID" value="NZ_JBHTBZ010000020.1"/>
</dbReference>
<evidence type="ECO:0000313" key="2">
    <source>
        <dbReference type="EMBL" id="MFC7460794.1"/>
    </source>
</evidence>
<dbReference type="Gene3D" id="3.40.50.150">
    <property type="entry name" value="Vaccinia Virus protein VP39"/>
    <property type="match status" value="1"/>
</dbReference>
<gene>
    <name evidence="2" type="ORF">ACFQU0_10170</name>
</gene>
<protein>
    <submittedName>
        <fullName evidence="2">DUF4942 domain-containing protein</fullName>
    </submittedName>
</protein>
<sequence>MSLEADTFDVVLDEPFFAPVTSDIFATLVGQYQHMRTRIEQLADLVAGEAGAAVPYFLEGNVENSGRWAPSVSALFDRKGAIAALNSTYWSKALALTDVLDLMPQKRRDEWNTTIREQKCPEFEEETVRNTIMDLLHMRQQFLAERVDGIFRGLSGEHVTNAPEAFGKRMIIARVLTPYDTVEHSTAGLINDLRAVVAKFMGRDEPKYQASEALVQRLRGRWGEWVSIDGGALRIRLYKKGTAHMEVHPDMAWRLNQILAHIHPLAIPAQFRERPRRKAKDVPLIQRPLPFQVLSILGSVKPAKQKVNDWPERYTSVRNTVVLSDSHQPGTQALEEARGILASIGGTPVAGSYGRWEFDYDPTDVINEIVVTGCVPDQRAHQFYPTPAGLAQRVLEMAEIGPEHQCLEPSAGMGGLADFMPKDRTRCVEVSKLHSNVLTSKGFTVACDDFLVWAGLPGHHGYDRIVMNPPFDQGRWAAHIDHAAPLLRPGGRLVAILPSGAKNRDVLPGFRKEWHGPFDNQFPGASVSVVVLVADKDKA</sequence>
<reference evidence="3" key="1">
    <citation type="journal article" date="2019" name="Int. J. Syst. Evol. Microbiol.">
        <title>The Global Catalogue of Microorganisms (GCM) 10K type strain sequencing project: providing services to taxonomists for standard genome sequencing and annotation.</title>
        <authorList>
            <consortium name="The Broad Institute Genomics Platform"/>
            <consortium name="The Broad Institute Genome Sequencing Center for Infectious Disease"/>
            <person name="Wu L."/>
            <person name="Ma J."/>
        </authorList>
    </citation>
    <scope>NUCLEOTIDE SEQUENCE [LARGE SCALE GENOMIC DNA]</scope>
    <source>
        <strain evidence="3">CCUG 53903</strain>
    </source>
</reference>
<accession>A0ABW2SC59</accession>
<dbReference type="EMBL" id="JBHTBZ010000020">
    <property type="protein sequence ID" value="MFC7460794.1"/>
    <property type="molecule type" value="Genomic_DNA"/>
</dbReference>
<name>A0ABW2SC59_9BURK</name>
<dbReference type="PRINTS" id="PR00507">
    <property type="entry name" value="N12N6MTFRASE"/>
</dbReference>
<comment type="caution">
    <text evidence="2">The sequence shown here is derived from an EMBL/GenBank/DDBJ whole genome shotgun (WGS) entry which is preliminary data.</text>
</comment>
<keyword evidence="3" id="KW-1185">Reference proteome</keyword>
<feature type="domain" description="DUF4942" evidence="1">
    <location>
        <begin position="83"/>
        <end position="261"/>
    </location>
</feature>
<dbReference type="InterPro" id="IPR029063">
    <property type="entry name" value="SAM-dependent_MTases_sf"/>
</dbReference>
<organism evidence="2 3">
    <name type="scientific">Hydrogenophaga defluvii</name>
    <dbReference type="NCBI Taxonomy" id="249410"/>
    <lineage>
        <taxon>Bacteria</taxon>
        <taxon>Pseudomonadati</taxon>
        <taxon>Pseudomonadota</taxon>
        <taxon>Betaproteobacteria</taxon>
        <taxon>Burkholderiales</taxon>
        <taxon>Comamonadaceae</taxon>
        <taxon>Hydrogenophaga</taxon>
    </lineage>
</organism>
<dbReference type="InterPro" id="IPR031339">
    <property type="entry name" value="DUF4942"/>
</dbReference>
<dbReference type="Pfam" id="PF13708">
    <property type="entry name" value="DUF4942"/>
    <property type="match status" value="1"/>
</dbReference>